<accession>A0A0A9CZ56</accession>
<reference evidence="2" key="2">
    <citation type="journal article" date="2015" name="Data Brief">
        <title>Shoot transcriptome of the giant reed, Arundo donax.</title>
        <authorList>
            <person name="Barrero R.A."/>
            <person name="Guerrero F.D."/>
            <person name="Moolhuijzen P."/>
            <person name="Goolsby J.A."/>
            <person name="Tidwell J."/>
            <person name="Bellgard S.E."/>
            <person name="Bellgard M.I."/>
        </authorList>
    </citation>
    <scope>NUCLEOTIDE SEQUENCE</scope>
    <source>
        <tissue evidence="2">Shoot tissue taken approximately 20 cm above the soil surface</tissue>
    </source>
</reference>
<evidence type="ECO:0000256" key="1">
    <source>
        <dbReference type="SAM" id="MobiDB-lite"/>
    </source>
</evidence>
<feature type="region of interest" description="Disordered" evidence="1">
    <location>
        <begin position="1"/>
        <end position="64"/>
    </location>
</feature>
<feature type="compositionally biased region" description="Low complexity" evidence="1">
    <location>
        <begin position="17"/>
        <end position="33"/>
    </location>
</feature>
<feature type="compositionally biased region" description="Pro residues" evidence="1">
    <location>
        <begin position="34"/>
        <end position="61"/>
    </location>
</feature>
<proteinExistence type="predicted"/>
<sequence length="108" mass="11891">MQRSSAGTPRRRRRSRSASSASSTPRPSLTRLAPTPPSSRPSAPRHPPASPPPHAPAPPTPTVQHLCSQKRMLVVFLRSMGTLVLKRSIVQSISKFFFRSPKKMLQIS</sequence>
<name>A0A0A9CZ56_ARUDO</name>
<organism evidence="2">
    <name type="scientific">Arundo donax</name>
    <name type="common">Giant reed</name>
    <name type="synonym">Donax arundinaceus</name>
    <dbReference type="NCBI Taxonomy" id="35708"/>
    <lineage>
        <taxon>Eukaryota</taxon>
        <taxon>Viridiplantae</taxon>
        <taxon>Streptophyta</taxon>
        <taxon>Embryophyta</taxon>
        <taxon>Tracheophyta</taxon>
        <taxon>Spermatophyta</taxon>
        <taxon>Magnoliopsida</taxon>
        <taxon>Liliopsida</taxon>
        <taxon>Poales</taxon>
        <taxon>Poaceae</taxon>
        <taxon>PACMAD clade</taxon>
        <taxon>Arundinoideae</taxon>
        <taxon>Arundineae</taxon>
        <taxon>Arundo</taxon>
    </lineage>
</organism>
<protein>
    <submittedName>
        <fullName evidence="2">Uncharacterized protein</fullName>
    </submittedName>
</protein>
<dbReference type="EMBL" id="GBRH01219250">
    <property type="protein sequence ID" value="JAD78645.1"/>
    <property type="molecule type" value="Transcribed_RNA"/>
</dbReference>
<reference evidence="2" key="1">
    <citation type="submission" date="2014-09" db="EMBL/GenBank/DDBJ databases">
        <authorList>
            <person name="Magalhaes I.L.F."/>
            <person name="Oliveira U."/>
            <person name="Santos F.R."/>
            <person name="Vidigal T.H.D.A."/>
            <person name="Brescovit A.D."/>
            <person name="Santos A.J."/>
        </authorList>
    </citation>
    <scope>NUCLEOTIDE SEQUENCE</scope>
    <source>
        <tissue evidence="2">Shoot tissue taken approximately 20 cm above the soil surface</tissue>
    </source>
</reference>
<evidence type="ECO:0000313" key="2">
    <source>
        <dbReference type="EMBL" id="JAD78645.1"/>
    </source>
</evidence>
<dbReference type="AlphaFoldDB" id="A0A0A9CZ56"/>